<evidence type="ECO:0000313" key="5">
    <source>
        <dbReference type="Proteomes" id="UP000827092"/>
    </source>
</evidence>
<keyword evidence="3" id="KW-0677">Repeat</keyword>
<evidence type="ECO:0000256" key="2">
    <source>
        <dbReference type="ARBA" id="ARBA00022729"/>
    </source>
</evidence>
<evidence type="ECO:0000256" key="3">
    <source>
        <dbReference type="ARBA" id="ARBA00022737"/>
    </source>
</evidence>
<keyword evidence="5" id="KW-1185">Reference proteome</keyword>
<keyword evidence="1" id="KW-0433">Leucine-rich repeat</keyword>
<dbReference type="EMBL" id="JAFNEN010000080">
    <property type="protein sequence ID" value="KAG8195710.1"/>
    <property type="molecule type" value="Genomic_DNA"/>
</dbReference>
<proteinExistence type="predicted"/>
<dbReference type="PROSITE" id="PS51450">
    <property type="entry name" value="LRR"/>
    <property type="match status" value="1"/>
</dbReference>
<reference evidence="4 5" key="1">
    <citation type="journal article" date="2022" name="Nat. Ecol. Evol.">
        <title>A masculinizing supergene underlies an exaggerated male reproductive morph in a spider.</title>
        <authorList>
            <person name="Hendrickx F."/>
            <person name="De Corte Z."/>
            <person name="Sonet G."/>
            <person name="Van Belleghem S.M."/>
            <person name="Kostlbacher S."/>
            <person name="Vangestel C."/>
        </authorList>
    </citation>
    <scope>NUCLEOTIDE SEQUENCE [LARGE SCALE GENOMIC DNA]</scope>
    <source>
        <strain evidence="4">W744_W776</strain>
    </source>
</reference>
<name>A0AAV6VI68_9ARAC</name>
<dbReference type="PANTHER" id="PTHR24369:SF210">
    <property type="entry name" value="CHAOPTIN-RELATED"/>
    <property type="match status" value="1"/>
</dbReference>
<dbReference type="InterPro" id="IPR050541">
    <property type="entry name" value="LRR_TM_domain-containing"/>
</dbReference>
<keyword evidence="2" id="KW-0732">Signal</keyword>
<dbReference type="InterPro" id="IPR001611">
    <property type="entry name" value="Leu-rich_rpt"/>
</dbReference>
<comment type="caution">
    <text evidence="4">The sequence shown here is derived from an EMBL/GenBank/DDBJ whole genome shotgun (WGS) entry which is preliminary data.</text>
</comment>
<dbReference type="Pfam" id="PF00560">
    <property type="entry name" value="LRR_1"/>
    <property type="match status" value="1"/>
</dbReference>
<dbReference type="SMART" id="SM00369">
    <property type="entry name" value="LRR_TYP"/>
    <property type="match status" value="5"/>
</dbReference>
<dbReference type="Proteomes" id="UP000827092">
    <property type="component" value="Unassembled WGS sequence"/>
</dbReference>
<dbReference type="Pfam" id="PF13855">
    <property type="entry name" value="LRR_8"/>
    <property type="match status" value="2"/>
</dbReference>
<protein>
    <submittedName>
        <fullName evidence="4">Uncharacterized protein</fullName>
    </submittedName>
</protein>
<dbReference type="GO" id="GO:0005886">
    <property type="term" value="C:plasma membrane"/>
    <property type="evidence" value="ECO:0007669"/>
    <property type="project" value="TreeGrafter"/>
</dbReference>
<dbReference type="SUPFAM" id="SSF52058">
    <property type="entry name" value="L domain-like"/>
    <property type="match status" value="1"/>
</dbReference>
<accession>A0AAV6VI68</accession>
<organism evidence="4 5">
    <name type="scientific">Oedothorax gibbosus</name>
    <dbReference type="NCBI Taxonomy" id="931172"/>
    <lineage>
        <taxon>Eukaryota</taxon>
        <taxon>Metazoa</taxon>
        <taxon>Ecdysozoa</taxon>
        <taxon>Arthropoda</taxon>
        <taxon>Chelicerata</taxon>
        <taxon>Arachnida</taxon>
        <taxon>Araneae</taxon>
        <taxon>Araneomorphae</taxon>
        <taxon>Entelegynae</taxon>
        <taxon>Araneoidea</taxon>
        <taxon>Linyphiidae</taxon>
        <taxon>Erigoninae</taxon>
        <taxon>Oedothorax</taxon>
    </lineage>
</organism>
<dbReference type="InterPro" id="IPR003591">
    <property type="entry name" value="Leu-rich_rpt_typical-subtyp"/>
</dbReference>
<sequence>MAFLNQKTPYIYIYPLLIIIPCIQAQCPNPSDISPCVCEGSGSVASLISCIGPIGLPKLTTILRTEMCGATIQKFEIVDSDIQHLPSNLFIKNVVKDIQISFTSISHFTRAGRSAFFGLERHLASLSMRRCRLVDSLQWQMIGELQVLTYLDLSYNNLTEVPKQWFMTPPPNLLSLIMKGNKISHLASGSLSRMYRLIELDLSENYLTTLGRDVFPYPGNALLFLRLNDNLLTFLPDDIFDEMLGLRRIYMDNNRLETLPQRVWTPIWGDLEHLNLDGNLVKCDCTLKWIGVLQSPKQLYGECYVNTNMVLSTNTVEFENDPWILPNNTKFKTHRVKLRDLEVEDFDLCKL</sequence>
<evidence type="ECO:0000256" key="1">
    <source>
        <dbReference type="ARBA" id="ARBA00022614"/>
    </source>
</evidence>
<evidence type="ECO:0000313" key="4">
    <source>
        <dbReference type="EMBL" id="KAG8195710.1"/>
    </source>
</evidence>
<gene>
    <name evidence="4" type="ORF">JTE90_002973</name>
</gene>
<dbReference type="Gene3D" id="3.80.10.10">
    <property type="entry name" value="Ribonuclease Inhibitor"/>
    <property type="match status" value="2"/>
</dbReference>
<dbReference type="AlphaFoldDB" id="A0AAV6VI68"/>
<dbReference type="InterPro" id="IPR032675">
    <property type="entry name" value="LRR_dom_sf"/>
</dbReference>
<dbReference type="PANTHER" id="PTHR24369">
    <property type="entry name" value="ANTIGEN BSP, PUTATIVE-RELATED"/>
    <property type="match status" value="1"/>
</dbReference>